<dbReference type="InterPro" id="IPR045864">
    <property type="entry name" value="aa-tRNA-synth_II/BPL/LPL"/>
</dbReference>
<comment type="similarity">
    <text evidence="7">Belongs to the class-II aminoacyl-tRNA synthetase family.</text>
</comment>
<dbReference type="Gene3D" id="3.30.930.10">
    <property type="entry name" value="Bira Bifunctional Protein, Domain 2"/>
    <property type="match status" value="1"/>
</dbReference>
<keyword evidence="4 7" id="KW-0067">ATP-binding</keyword>
<keyword evidence="7 8" id="KW-0460">Magnesium</keyword>
<comment type="cofactor">
    <cofactor evidence="7 8">
        <name>Mg(2+)</name>
        <dbReference type="ChEBI" id="CHEBI:18420"/>
    </cofactor>
    <text evidence="7 8">Binds 3 Mg(2+) ions per subunit.</text>
</comment>
<evidence type="ECO:0000256" key="4">
    <source>
        <dbReference type="ARBA" id="ARBA00022840"/>
    </source>
</evidence>
<evidence type="ECO:0000256" key="2">
    <source>
        <dbReference type="ARBA" id="ARBA00022723"/>
    </source>
</evidence>
<dbReference type="InterPro" id="IPR004365">
    <property type="entry name" value="NA-bd_OB_tRNA"/>
</dbReference>
<evidence type="ECO:0000256" key="5">
    <source>
        <dbReference type="ARBA" id="ARBA00023146"/>
    </source>
</evidence>
<dbReference type="InterPro" id="IPR044136">
    <property type="entry name" value="Lys-tRNA-ligase_II_N"/>
</dbReference>
<feature type="binding site" evidence="7">
    <location>
        <position position="419"/>
    </location>
    <ligand>
        <name>Mg(2+)</name>
        <dbReference type="ChEBI" id="CHEBI:18420"/>
        <label>1</label>
    </ligand>
</feature>
<keyword evidence="5 7" id="KW-0030">Aminoacyl-tRNA synthetase</keyword>
<feature type="domain" description="Aminoacyl-transfer RNA synthetases class-II family profile" evidence="9">
    <location>
        <begin position="191"/>
        <end position="502"/>
    </location>
</feature>
<dbReference type="SUPFAM" id="SSF55681">
    <property type="entry name" value="Class II aaRS and biotin synthetases"/>
    <property type="match status" value="1"/>
</dbReference>
<feature type="binding site" evidence="7">
    <location>
        <position position="426"/>
    </location>
    <ligand>
        <name>Mg(2+)</name>
        <dbReference type="ChEBI" id="CHEBI:18420"/>
        <label>2</label>
    </ligand>
</feature>
<accession>A0ABW9GGN0</accession>
<dbReference type="RefSeq" id="WP_239275884.1">
    <property type="nucleotide sequence ID" value="NZ_JAROCE010000003.1"/>
</dbReference>
<keyword evidence="11" id="KW-1185">Reference proteome</keyword>
<comment type="caution">
    <text evidence="10">The sequence shown here is derived from an EMBL/GenBank/DDBJ whole genome shotgun (WGS) entry which is preliminary data.</text>
</comment>
<dbReference type="NCBIfam" id="TIGR00499">
    <property type="entry name" value="lysS_bact"/>
    <property type="match status" value="1"/>
</dbReference>
<sequence length="505" mass="55483">MTDAPANDAEPTEDDVFEQKAVRLAKRERLLQERPDAAGGPYPVTVPVTDTIPDLRARFGDLEAGAETGITVGVAGRVVFSRNTGKLCFASLQSGDGSRIQAMVSLANVGEDSLQAWKEIVDLGDHVFVSGEVISSRRGELSIMVSDWAIAAKAVLPLPNMYSELSEESRVRSRFLDLIVRDRARETVLARAKVNASLRRTFAERDFVEVETPMLQVQHGGASARPFITHSNAFDADLYLRIAPELFLKRAVVGGIDRVFEINRNFRNEGADSTHSPEFAMLEAYQAYTDYNGIADLTQTLIQDAAVAVAGSTTVTWADGTEYDLGGEWDRISMYGSLSEAAGRSITPETTLDELRAFGAESGVDAPAHETHGKWVEELWEHFVKGGLTRPTFVMDFPVDTSPLVREHRSVAGVVEKWDLYVRGFELATGYSELVDPVIQRERFTEQAKLAARGDDEAMPIDEEFLRALEHGMPPTGGMGMGIDRLLMAITGLGIRETILFPLVK</sequence>
<keyword evidence="7" id="KW-0963">Cytoplasm</keyword>
<evidence type="ECO:0000259" key="9">
    <source>
        <dbReference type="PROSITE" id="PS50862"/>
    </source>
</evidence>
<keyword evidence="7" id="KW-0648">Protein biosynthesis</keyword>
<dbReference type="NCBIfam" id="NF001756">
    <property type="entry name" value="PRK00484.1"/>
    <property type="match status" value="1"/>
</dbReference>
<comment type="subunit">
    <text evidence="7">Homodimer.</text>
</comment>
<evidence type="ECO:0000256" key="6">
    <source>
        <dbReference type="ARBA" id="ARBA00048573"/>
    </source>
</evidence>
<evidence type="ECO:0000256" key="7">
    <source>
        <dbReference type="HAMAP-Rule" id="MF_00252"/>
    </source>
</evidence>
<gene>
    <name evidence="7 10" type="primary">lysS</name>
    <name evidence="10" type="ORF">P5G46_10515</name>
</gene>
<name>A0ABW9GGN0_9MICO</name>
<dbReference type="Proteomes" id="UP001630303">
    <property type="component" value="Unassembled WGS sequence"/>
</dbReference>
<dbReference type="InterPro" id="IPR006195">
    <property type="entry name" value="aa-tRNA-synth_II"/>
</dbReference>
<dbReference type="EMBL" id="JAROCE010000003">
    <property type="protein sequence ID" value="MFM2720934.1"/>
    <property type="molecule type" value="Genomic_DNA"/>
</dbReference>
<dbReference type="SUPFAM" id="SSF50249">
    <property type="entry name" value="Nucleic acid-binding proteins"/>
    <property type="match status" value="1"/>
</dbReference>
<dbReference type="Gene3D" id="2.40.50.140">
    <property type="entry name" value="Nucleic acid-binding proteins"/>
    <property type="match status" value="1"/>
</dbReference>
<feature type="binding site" evidence="7">
    <location>
        <position position="426"/>
    </location>
    <ligand>
        <name>Mg(2+)</name>
        <dbReference type="ChEBI" id="CHEBI:18420"/>
        <label>1</label>
    </ligand>
</feature>
<comment type="subcellular location">
    <subcellularLocation>
        <location evidence="7">Cytoplasm</location>
    </subcellularLocation>
</comment>
<keyword evidence="1 7" id="KW-0436">Ligase</keyword>
<dbReference type="InterPro" id="IPR002313">
    <property type="entry name" value="Lys-tRNA-ligase_II"/>
</dbReference>
<dbReference type="PRINTS" id="PR00982">
    <property type="entry name" value="TRNASYNTHLYS"/>
</dbReference>
<dbReference type="Pfam" id="PF01336">
    <property type="entry name" value="tRNA_anti-codon"/>
    <property type="match status" value="1"/>
</dbReference>
<evidence type="ECO:0000256" key="3">
    <source>
        <dbReference type="ARBA" id="ARBA00022741"/>
    </source>
</evidence>
<dbReference type="PANTHER" id="PTHR42918:SF15">
    <property type="entry name" value="LYSINE--TRNA LIGASE, CHLOROPLASTIC_MITOCHONDRIAL"/>
    <property type="match status" value="1"/>
</dbReference>
<dbReference type="HAMAP" id="MF_00252">
    <property type="entry name" value="Lys_tRNA_synth_class2"/>
    <property type="match status" value="1"/>
</dbReference>
<evidence type="ECO:0000313" key="11">
    <source>
        <dbReference type="Proteomes" id="UP001630303"/>
    </source>
</evidence>
<dbReference type="PANTHER" id="PTHR42918">
    <property type="entry name" value="LYSYL-TRNA SYNTHETASE"/>
    <property type="match status" value="1"/>
</dbReference>
<organism evidence="10 11">
    <name type="scientific">Microbacterium mcarthurae</name>
    <dbReference type="NCBI Taxonomy" id="3035918"/>
    <lineage>
        <taxon>Bacteria</taxon>
        <taxon>Bacillati</taxon>
        <taxon>Actinomycetota</taxon>
        <taxon>Actinomycetes</taxon>
        <taxon>Micrococcales</taxon>
        <taxon>Microbacteriaceae</taxon>
        <taxon>Microbacterium</taxon>
    </lineage>
</organism>
<dbReference type="InterPro" id="IPR018149">
    <property type="entry name" value="Lys-tRNA-synth_II_C"/>
</dbReference>
<keyword evidence="3 7" id="KW-0547">Nucleotide-binding</keyword>
<proteinExistence type="inferred from homology"/>
<dbReference type="PROSITE" id="PS50862">
    <property type="entry name" value="AA_TRNA_LIGASE_II"/>
    <property type="match status" value="1"/>
</dbReference>
<reference evidence="10 11" key="1">
    <citation type="submission" date="2023-03" db="EMBL/GenBank/DDBJ databases">
        <title>MT1 and MT2 Draft Genomes of Novel Species.</title>
        <authorList>
            <person name="Venkateswaran K."/>
        </authorList>
    </citation>
    <scope>NUCLEOTIDE SEQUENCE [LARGE SCALE GENOMIC DNA]</scope>
    <source>
        <strain evidence="10 11">IF8SW-P5</strain>
    </source>
</reference>
<keyword evidence="2 7" id="KW-0479">Metal-binding</keyword>
<comment type="catalytic activity">
    <reaction evidence="6 7 8">
        <text>tRNA(Lys) + L-lysine + ATP = L-lysyl-tRNA(Lys) + AMP + diphosphate</text>
        <dbReference type="Rhea" id="RHEA:20792"/>
        <dbReference type="Rhea" id="RHEA-COMP:9696"/>
        <dbReference type="Rhea" id="RHEA-COMP:9697"/>
        <dbReference type="ChEBI" id="CHEBI:30616"/>
        <dbReference type="ChEBI" id="CHEBI:32551"/>
        <dbReference type="ChEBI" id="CHEBI:33019"/>
        <dbReference type="ChEBI" id="CHEBI:78442"/>
        <dbReference type="ChEBI" id="CHEBI:78529"/>
        <dbReference type="ChEBI" id="CHEBI:456215"/>
        <dbReference type="EC" id="6.1.1.6"/>
    </reaction>
</comment>
<dbReference type="GO" id="GO:0004824">
    <property type="term" value="F:lysine-tRNA ligase activity"/>
    <property type="evidence" value="ECO:0007669"/>
    <property type="project" value="UniProtKB-EC"/>
</dbReference>
<evidence type="ECO:0000313" key="10">
    <source>
        <dbReference type="EMBL" id="MFM2720934.1"/>
    </source>
</evidence>
<protein>
    <recommendedName>
        <fullName evidence="7">Lysine--tRNA ligase</fullName>
        <ecNumber evidence="7">6.1.1.6</ecNumber>
    </recommendedName>
    <alternativeName>
        <fullName evidence="7">Lysyl-tRNA synthetase</fullName>
        <shortName evidence="7">LysRS</shortName>
    </alternativeName>
</protein>
<dbReference type="Pfam" id="PF00152">
    <property type="entry name" value="tRNA-synt_2"/>
    <property type="match status" value="1"/>
</dbReference>
<dbReference type="EC" id="6.1.1.6" evidence="7"/>
<evidence type="ECO:0000256" key="8">
    <source>
        <dbReference type="RuleBase" id="RU000336"/>
    </source>
</evidence>
<dbReference type="CDD" id="cd04322">
    <property type="entry name" value="LysRS_N"/>
    <property type="match status" value="1"/>
</dbReference>
<dbReference type="InterPro" id="IPR012340">
    <property type="entry name" value="NA-bd_OB-fold"/>
</dbReference>
<dbReference type="InterPro" id="IPR004364">
    <property type="entry name" value="Aa-tRNA-synt_II"/>
</dbReference>
<evidence type="ECO:0000256" key="1">
    <source>
        <dbReference type="ARBA" id="ARBA00022598"/>
    </source>
</evidence>